<proteinExistence type="predicted"/>
<name>A0AAV0WD63_9HEMI</name>
<reference evidence="1 2" key="1">
    <citation type="submission" date="2023-01" db="EMBL/GenBank/DDBJ databases">
        <authorList>
            <person name="Whitehead M."/>
        </authorList>
    </citation>
    <scope>NUCLEOTIDE SEQUENCE [LARGE SCALE GENOMIC DNA]</scope>
</reference>
<keyword evidence="2" id="KW-1185">Reference proteome</keyword>
<sequence length="137" mass="15964">MSQENANNSWYKYLESLQETSKSTFPSQRDIVLAKLSQNNLNGMKLYLLSYNCLMCASHIFEIRKDDICEHECCWACAKRIRCSESCKPLLVYALPVEDRESKREIINKYKPIIGLKIVKVGATKKRKHPKDDEMQE</sequence>
<accession>A0AAV0WD63</accession>
<comment type="caution">
    <text evidence="1">The sequence shown here is derived from an EMBL/GenBank/DDBJ whole genome shotgun (WGS) entry which is preliminary data.</text>
</comment>
<organism evidence="1 2">
    <name type="scientific">Macrosiphum euphorbiae</name>
    <name type="common">potato aphid</name>
    <dbReference type="NCBI Taxonomy" id="13131"/>
    <lineage>
        <taxon>Eukaryota</taxon>
        <taxon>Metazoa</taxon>
        <taxon>Ecdysozoa</taxon>
        <taxon>Arthropoda</taxon>
        <taxon>Hexapoda</taxon>
        <taxon>Insecta</taxon>
        <taxon>Pterygota</taxon>
        <taxon>Neoptera</taxon>
        <taxon>Paraneoptera</taxon>
        <taxon>Hemiptera</taxon>
        <taxon>Sternorrhyncha</taxon>
        <taxon>Aphidomorpha</taxon>
        <taxon>Aphidoidea</taxon>
        <taxon>Aphididae</taxon>
        <taxon>Macrosiphini</taxon>
        <taxon>Macrosiphum</taxon>
    </lineage>
</organism>
<dbReference type="Proteomes" id="UP001160148">
    <property type="component" value="Unassembled WGS sequence"/>
</dbReference>
<dbReference type="AlphaFoldDB" id="A0AAV0WD63"/>
<protein>
    <submittedName>
        <fullName evidence="1">Uncharacterized protein</fullName>
    </submittedName>
</protein>
<gene>
    <name evidence="1" type="ORF">MEUPH1_LOCUS9670</name>
</gene>
<dbReference type="EMBL" id="CARXXK010000002">
    <property type="protein sequence ID" value="CAI6353561.1"/>
    <property type="molecule type" value="Genomic_DNA"/>
</dbReference>
<evidence type="ECO:0000313" key="1">
    <source>
        <dbReference type="EMBL" id="CAI6353561.1"/>
    </source>
</evidence>
<evidence type="ECO:0000313" key="2">
    <source>
        <dbReference type="Proteomes" id="UP001160148"/>
    </source>
</evidence>